<dbReference type="OrthoDB" id="6410451at2759"/>
<comment type="caution">
    <text evidence="1">The sequence shown here is derived from an EMBL/GenBank/DDBJ whole genome shotgun (WGS) entry which is preliminary data.</text>
</comment>
<proteinExistence type="predicted"/>
<name>A0A8J2JE88_9HEXA</name>
<dbReference type="EMBL" id="CAJVCH010011372">
    <property type="protein sequence ID" value="CAG7670263.1"/>
    <property type="molecule type" value="Genomic_DNA"/>
</dbReference>
<reference evidence="1" key="1">
    <citation type="submission" date="2021-06" db="EMBL/GenBank/DDBJ databases">
        <authorList>
            <person name="Hodson N. C."/>
            <person name="Mongue J. A."/>
            <person name="Jaron S. K."/>
        </authorList>
    </citation>
    <scope>NUCLEOTIDE SEQUENCE</scope>
</reference>
<keyword evidence="2" id="KW-1185">Reference proteome</keyword>
<sequence>MTLETFLLGRYIKSRKNIHERFSVEAHIFAAVNIRKEREKCGVEGSLYLFSQANNKSTIASNMYKLTIVLLGLTVISRSLGKSIYEDIEMDNANVPQQTTNFQEEIPPAVVLARRLAILSRLQDQTDAEMKRSRWKQCAFNAVSCFG</sequence>
<dbReference type="AlphaFoldDB" id="A0A8J2JE88"/>
<evidence type="ECO:0000313" key="2">
    <source>
        <dbReference type="Proteomes" id="UP000708208"/>
    </source>
</evidence>
<gene>
    <name evidence="1" type="ORF">AFUS01_LOCUS2021</name>
</gene>
<accession>A0A8J2JE88</accession>
<protein>
    <submittedName>
        <fullName evidence="1">Uncharacterized protein</fullName>
    </submittedName>
</protein>
<dbReference type="Proteomes" id="UP000708208">
    <property type="component" value="Unassembled WGS sequence"/>
</dbReference>
<evidence type="ECO:0000313" key="1">
    <source>
        <dbReference type="EMBL" id="CAG7670263.1"/>
    </source>
</evidence>
<organism evidence="1 2">
    <name type="scientific">Allacma fusca</name>
    <dbReference type="NCBI Taxonomy" id="39272"/>
    <lineage>
        <taxon>Eukaryota</taxon>
        <taxon>Metazoa</taxon>
        <taxon>Ecdysozoa</taxon>
        <taxon>Arthropoda</taxon>
        <taxon>Hexapoda</taxon>
        <taxon>Collembola</taxon>
        <taxon>Symphypleona</taxon>
        <taxon>Sminthuridae</taxon>
        <taxon>Allacma</taxon>
    </lineage>
</organism>